<dbReference type="AlphaFoldDB" id="A0A327JJK0"/>
<name>A0A327JJK0_9HYPH</name>
<protein>
    <submittedName>
        <fullName evidence="1">Uncharacterized protein</fullName>
    </submittedName>
</protein>
<dbReference type="Proteomes" id="UP000249299">
    <property type="component" value="Unassembled WGS sequence"/>
</dbReference>
<organism evidence="1 2">
    <name type="scientific">Rhodobium orientis</name>
    <dbReference type="NCBI Taxonomy" id="34017"/>
    <lineage>
        <taxon>Bacteria</taxon>
        <taxon>Pseudomonadati</taxon>
        <taxon>Pseudomonadota</taxon>
        <taxon>Alphaproteobacteria</taxon>
        <taxon>Hyphomicrobiales</taxon>
        <taxon>Rhodobiaceae</taxon>
        <taxon>Rhodobium</taxon>
    </lineage>
</organism>
<evidence type="ECO:0000313" key="1">
    <source>
        <dbReference type="EMBL" id="RAI24972.1"/>
    </source>
</evidence>
<sequence length="62" mass="6773">MMLDMSRPTLKMKSVKLACDNAPAGPKKDEALRHLLAAEKAHEEMAEALANNQLDEAIAALR</sequence>
<keyword evidence="2" id="KW-1185">Reference proteome</keyword>
<accession>A0A327JJK0</accession>
<gene>
    <name evidence="1" type="ORF">CH339_20275</name>
</gene>
<comment type="caution">
    <text evidence="1">The sequence shown here is derived from an EMBL/GenBank/DDBJ whole genome shotgun (WGS) entry which is preliminary data.</text>
</comment>
<evidence type="ECO:0000313" key="2">
    <source>
        <dbReference type="Proteomes" id="UP000249299"/>
    </source>
</evidence>
<dbReference type="EMBL" id="NPEV01000060">
    <property type="protein sequence ID" value="RAI24972.1"/>
    <property type="molecule type" value="Genomic_DNA"/>
</dbReference>
<proteinExistence type="predicted"/>
<dbReference type="RefSeq" id="WP_111436211.1">
    <property type="nucleotide sequence ID" value="NZ_JACIGG010000036.1"/>
</dbReference>
<reference evidence="1 2" key="1">
    <citation type="submission" date="2017-07" db="EMBL/GenBank/DDBJ databases">
        <title>Draft Genome Sequences of Select Purple Nonsulfur Bacteria.</title>
        <authorList>
            <person name="Lasarre B."/>
            <person name="Mckinlay J.B."/>
        </authorList>
    </citation>
    <scope>NUCLEOTIDE SEQUENCE [LARGE SCALE GENOMIC DNA]</scope>
    <source>
        <strain evidence="1 2">DSM 11290</strain>
    </source>
</reference>